<dbReference type="Pfam" id="PF11667">
    <property type="entry name" value="DUF3267"/>
    <property type="match status" value="1"/>
</dbReference>
<evidence type="ECO:0000313" key="3">
    <source>
        <dbReference type="Proteomes" id="UP000189941"/>
    </source>
</evidence>
<feature type="transmembrane region" description="Helical" evidence="1">
    <location>
        <begin position="21"/>
        <end position="47"/>
    </location>
</feature>
<feature type="transmembrane region" description="Helical" evidence="1">
    <location>
        <begin position="117"/>
        <end position="138"/>
    </location>
</feature>
<keyword evidence="1" id="KW-0472">Membrane</keyword>
<dbReference type="RefSeq" id="WP_078755962.1">
    <property type="nucleotide sequence ID" value="NZ_FUWO01000009.1"/>
</dbReference>
<keyword evidence="3" id="KW-1185">Reference proteome</keyword>
<dbReference type="InterPro" id="IPR021683">
    <property type="entry name" value="DUF3267"/>
</dbReference>
<evidence type="ECO:0000256" key="1">
    <source>
        <dbReference type="SAM" id="Phobius"/>
    </source>
</evidence>
<sequence>MKKWKEINLVDDPNTLKRLSRYSLIILIASVIILQVIIGILQAFYQFSKASIPLDIKQIFIELISFVALFMMNLIIHEAIHGFFFKLFDPNATVKFGYQTGMVYASSPGSRYTRTQIIVIALMPCLIITLTLIALFPIVVPHLALFDILTATHLSTCIGDFYLINQLLKAPKDVKVEDTKKGITLYL</sequence>
<dbReference type="Proteomes" id="UP000189941">
    <property type="component" value="Unassembled WGS sequence"/>
</dbReference>
<keyword evidence="1" id="KW-0812">Transmembrane</keyword>
<organism evidence="2 3">
    <name type="scientific">Globicatella sulfidifaciens DSM 15739</name>
    <dbReference type="NCBI Taxonomy" id="1121925"/>
    <lineage>
        <taxon>Bacteria</taxon>
        <taxon>Bacillati</taxon>
        <taxon>Bacillota</taxon>
        <taxon>Bacilli</taxon>
        <taxon>Lactobacillales</taxon>
        <taxon>Aerococcaceae</taxon>
        <taxon>Globicatella</taxon>
    </lineage>
</organism>
<dbReference type="STRING" id="1121925.SAMN02746011_01208"/>
<keyword evidence="1" id="KW-1133">Transmembrane helix</keyword>
<gene>
    <name evidence="2" type="ORF">SAMN02746011_01208</name>
</gene>
<feature type="transmembrane region" description="Helical" evidence="1">
    <location>
        <begin position="144"/>
        <end position="164"/>
    </location>
</feature>
<name>A0A1T4LU57_9LACT</name>
<dbReference type="OrthoDB" id="2365065at2"/>
<dbReference type="EMBL" id="FUWO01000009">
    <property type="protein sequence ID" value="SJZ58232.1"/>
    <property type="molecule type" value="Genomic_DNA"/>
</dbReference>
<feature type="transmembrane region" description="Helical" evidence="1">
    <location>
        <begin position="59"/>
        <end position="76"/>
    </location>
</feature>
<reference evidence="3" key="1">
    <citation type="submission" date="2017-02" db="EMBL/GenBank/DDBJ databases">
        <authorList>
            <person name="Varghese N."/>
            <person name="Submissions S."/>
        </authorList>
    </citation>
    <scope>NUCLEOTIDE SEQUENCE [LARGE SCALE GENOMIC DNA]</scope>
    <source>
        <strain evidence="3">DSM 15739</strain>
    </source>
</reference>
<proteinExistence type="predicted"/>
<accession>A0A1T4LU57</accession>
<dbReference type="AlphaFoldDB" id="A0A1T4LU57"/>
<evidence type="ECO:0000313" key="2">
    <source>
        <dbReference type="EMBL" id="SJZ58232.1"/>
    </source>
</evidence>
<protein>
    <submittedName>
        <fullName evidence="2">Putative zincin peptidase</fullName>
    </submittedName>
</protein>